<keyword evidence="6" id="KW-0229">DNA integration</keyword>
<accession>A0A6V7QCJ6</accession>
<keyword evidence="11" id="KW-1133">Transmembrane helix</keyword>
<gene>
    <name evidence="12" type="ORF">CB5_LOCUS23912</name>
</gene>
<evidence type="ECO:0000256" key="9">
    <source>
        <dbReference type="ARBA" id="ARBA00023172"/>
    </source>
</evidence>
<protein>
    <recommendedName>
        <fullName evidence="13">Integrase catalytic domain-containing protein</fullName>
    </recommendedName>
</protein>
<feature type="region of interest" description="Disordered" evidence="10">
    <location>
        <begin position="52"/>
        <end position="85"/>
    </location>
</feature>
<dbReference type="PANTHER" id="PTHR42648:SF11">
    <property type="entry name" value="TRANSPOSON TY4-P GAG-POL POLYPROTEIN"/>
    <property type="match status" value="1"/>
</dbReference>
<keyword evidence="3" id="KW-0255">Endonuclease</keyword>
<feature type="compositionally biased region" description="Basic and acidic residues" evidence="10">
    <location>
        <begin position="18"/>
        <end position="34"/>
    </location>
</feature>
<dbReference type="GO" id="GO:0046872">
    <property type="term" value="F:metal ion binding"/>
    <property type="evidence" value="ECO:0007669"/>
    <property type="project" value="UniProtKB-KW"/>
</dbReference>
<evidence type="ECO:0000256" key="4">
    <source>
        <dbReference type="ARBA" id="ARBA00022801"/>
    </source>
</evidence>
<keyword evidence="1" id="KW-0540">Nuclease</keyword>
<evidence type="ECO:0008006" key="13">
    <source>
        <dbReference type="Google" id="ProtNLM"/>
    </source>
</evidence>
<name>A0A6V7QCJ6_ANACO</name>
<evidence type="ECO:0000256" key="3">
    <source>
        <dbReference type="ARBA" id="ARBA00022759"/>
    </source>
</evidence>
<dbReference type="GO" id="GO:0003964">
    <property type="term" value="F:RNA-directed DNA polymerase activity"/>
    <property type="evidence" value="ECO:0007669"/>
    <property type="project" value="UniProtKB-KW"/>
</dbReference>
<dbReference type="GO" id="GO:0016787">
    <property type="term" value="F:hydrolase activity"/>
    <property type="evidence" value="ECO:0007669"/>
    <property type="project" value="UniProtKB-KW"/>
</dbReference>
<dbReference type="GO" id="GO:0006310">
    <property type="term" value="P:DNA recombination"/>
    <property type="evidence" value="ECO:0007669"/>
    <property type="project" value="UniProtKB-KW"/>
</dbReference>
<reference evidence="12" key="1">
    <citation type="submission" date="2020-07" db="EMBL/GenBank/DDBJ databases">
        <authorList>
            <person name="Lin J."/>
        </authorList>
    </citation>
    <scope>NUCLEOTIDE SEQUENCE</scope>
</reference>
<dbReference type="InterPro" id="IPR036397">
    <property type="entry name" value="RNaseH_sf"/>
</dbReference>
<keyword evidence="8" id="KW-0548">Nucleotidyltransferase</keyword>
<keyword evidence="8" id="KW-0808">Transferase</keyword>
<feature type="region of interest" description="Disordered" evidence="10">
    <location>
        <begin position="202"/>
        <end position="243"/>
    </location>
</feature>
<keyword evidence="11" id="KW-0472">Membrane</keyword>
<keyword evidence="5" id="KW-0460">Magnesium</keyword>
<feature type="region of interest" description="Disordered" evidence="10">
    <location>
        <begin position="1"/>
        <end position="34"/>
    </location>
</feature>
<keyword evidence="9" id="KW-0233">DNA recombination</keyword>
<dbReference type="GO" id="GO:0003887">
    <property type="term" value="F:DNA-directed DNA polymerase activity"/>
    <property type="evidence" value="ECO:0007669"/>
    <property type="project" value="UniProtKB-KW"/>
</dbReference>
<dbReference type="SUPFAM" id="SSF53098">
    <property type="entry name" value="Ribonuclease H-like"/>
    <property type="match status" value="1"/>
</dbReference>
<dbReference type="InterPro" id="IPR021109">
    <property type="entry name" value="Peptidase_aspartic_dom_sf"/>
</dbReference>
<dbReference type="AlphaFoldDB" id="A0A6V7QCJ6"/>
<sequence>MRNDHEAGGSSPVPWLKSKIERPVLAEPEEKMTRRELENKIASLETIIKRERWPPKEREVRMESDSSAETAKESEEKKQRIQEKSVDEGLTDVNMVYTLAQSFKAEYTEYEEMEEEVGLNVAQLELEDAKLADAVVFEKPSAIQTRFVRPLFIRALIEGRPVGRVMVDSGAMVNVMPILFFKKLGKDEDELKPTDTIMTDFTGSGQQWQPYWSPPRISRSPPSRTALRPTQAPGPNPSPPSPALPPPPRSPFFLFVFVGMVRSNFFVLSAFAAVVAVLPRERSRLPVRCGVPPLAFPSSSLRSRDAVRYGASLTSVARLPCPVRLFVQSGWWHCAVGGVGCVFSSAARVRPYSPAWLLPVVCGQQALISINARQLTTSYTPQQNGVAERKNRNLVEMAKSMLKAKNLSNNFWA</sequence>
<dbReference type="EMBL" id="LR862135">
    <property type="protein sequence ID" value="CAD1840701.1"/>
    <property type="molecule type" value="Genomic_DNA"/>
</dbReference>
<evidence type="ECO:0000256" key="2">
    <source>
        <dbReference type="ARBA" id="ARBA00022723"/>
    </source>
</evidence>
<keyword evidence="7" id="KW-0695">RNA-directed DNA polymerase</keyword>
<keyword evidence="11" id="KW-0812">Transmembrane</keyword>
<dbReference type="GO" id="GO:0004519">
    <property type="term" value="F:endonuclease activity"/>
    <property type="evidence" value="ECO:0007669"/>
    <property type="project" value="UniProtKB-KW"/>
</dbReference>
<feature type="transmembrane region" description="Helical" evidence="11">
    <location>
        <begin position="252"/>
        <end position="278"/>
    </location>
</feature>
<dbReference type="Gene3D" id="2.40.70.10">
    <property type="entry name" value="Acid Proteases"/>
    <property type="match status" value="1"/>
</dbReference>
<proteinExistence type="predicted"/>
<evidence type="ECO:0000256" key="7">
    <source>
        <dbReference type="ARBA" id="ARBA00022918"/>
    </source>
</evidence>
<evidence type="ECO:0000256" key="5">
    <source>
        <dbReference type="ARBA" id="ARBA00022842"/>
    </source>
</evidence>
<dbReference type="InterPro" id="IPR039537">
    <property type="entry name" value="Retrotran_Ty1/copia-like"/>
</dbReference>
<evidence type="ECO:0000256" key="1">
    <source>
        <dbReference type="ARBA" id="ARBA00022722"/>
    </source>
</evidence>
<keyword evidence="8" id="KW-0239">DNA-directed DNA polymerase</keyword>
<evidence type="ECO:0000256" key="8">
    <source>
        <dbReference type="ARBA" id="ARBA00022932"/>
    </source>
</evidence>
<evidence type="ECO:0000313" key="12">
    <source>
        <dbReference type="EMBL" id="CAD1840701.1"/>
    </source>
</evidence>
<dbReference type="Gene3D" id="3.30.420.10">
    <property type="entry name" value="Ribonuclease H-like superfamily/Ribonuclease H"/>
    <property type="match status" value="1"/>
</dbReference>
<feature type="compositionally biased region" description="Low complexity" evidence="10">
    <location>
        <begin position="214"/>
        <end position="224"/>
    </location>
</feature>
<evidence type="ECO:0000256" key="10">
    <source>
        <dbReference type="SAM" id="MobiDB-lite"/>
    </source>
</evidence>
<dbReference type="GO" id="GO:0015074">
    <property type="term" value="P:DNA integration"/>
    <property type="evidence" value="ECO:0007669"/>
    <property type="project" value="UniProtKB-KW"/>
</dbReference>
<keyword evidence="4" id="KW-0378">Hydrolase</keyword>
<dbReference type="PANTHER" id="PTHR42648">
    <property type="entry name" value="TRANSPOSASE, PUTATIVE-RELATED"/>
    <property type="match status" value="1"/>
</dbReference>
<organism evidence="12">
    <name type="scientific">Ananas comosus var. bracteatus</name>
    <name type="common">red pineapple</name>
    <dbReference type="NCBI Taxonomy" id="296719"/>
    <lineage>
        <taxon>Eukaryota</taxon>
        <taxon>Viridiplantae</taxon>
        <taxon>Streptophyta</taxon>
        <taxon>Embryophyta</taxon>
        <taxon>Tracheophyta</taxon>
        <taxon>Spermatophyta</taxon>
        <taxon>Magnoliopsida</taxon>
        <taxon>Liliopsida</taxon>
        <taxon>Poales</taxon>
        <taxon>Bromeliaceae</taxon>
        <taxon>Bromelioideae</taxon>
        <taxon>Ananas</taxon>
    </lineage>
</organism>
<evidence type="ECO:0000256" key="11">
    <source>
        <dbReference type="SAM" id="Phobius"/>
    </source>
</evidence>
<feature type="compositionally biased region" description="Pro residues" evidence="10">
    <location>
        <begin position="232"/>
        <end position="243"/>
    </location>
</feature>
<dbReference type="GO" id="GO:0003676">
    <property type="term" value="F:nucleic acid binding"/>
    <property type="evidence" value="ECO:0007669"/>
    <property type="project" value="InterPro"/>
</dbReference>
<keyword evidence="2" id="KW-0479">Metal-binding</keyword>
<dbReference type="InterPro" id="IPR012337">
    <property type="entry name" value="RNaseH-like_sf"/>
</dbReference>
<evidence type="ECO:0000256" key="6">
    <source>
        <dbReference type="ARBA" id="ARBA00022908"/>
    </source>
</evidence>